<organism evidence="1 2">
    <name type="scientific">Actinobacillus equuli</name>
    <dbReference type="NCBI Taxonomy" id="718"/>
    <lineage>
        <taxon>Bacteria</taxon>
        <taxon>Pseudomonadati</taxon>
        <taxon>Pseudomonadota</taxon>
        <taxon>Gammaproteobacteria</taxon>
        <taxon>Pasteurellales</taxon>
        <taxon>Pasteurellaceae</taxon>
        <taxon>Actinobacillus</taxon>
    </lineage>
</organism>
<evidence type="ECO:0000313" key="1">
    <source>
        <dbReference type="EMBL" id="VEE93007.1"/>
    </source>
</evidence>
<dbReference type="EMBL" id="LR134310">
    <property type="protein sequence ID" value="VEE93007.1"/>
    <property type="molecule type" value="Genomic_DNA"/>
</dbReference>
<evidence type="ECO:0000313" key="2">
    <source>
        <dbReference type="Proteomes" id="UP000268529"/>
    </source>
</evidence>
<dbReference type="GeneID" id="92744750"/>
<name>A0AAX3FLZ7_ACTEU</name>
<sequence length="70" mass="8254">MTITENQDLRQEMANCIELFEEAIKYVREDDFKGAGVLWDNGRKLAFELKSKITTQESKQRFDEIQKVIN</sequence>
<proteinExistence type="predicted"/>
<accession>A0AAX3FLZ7</accession>
<dbReference type="Proteomes" id="UP000268529">
    <property type="component" value="Chromosome"/>
</dbReference>
<dbReference type="AlphaFoldDB" id="A0AAX3FLZ7"/>
<dbReference type="RefSeq" id="WP_039196657.1">
    <property type="nucleotide sequence ID" value="NZ_LR134310.1"/>
</dbReference>
<gene>
    <name evidence="1" type="ORF">NCTC8529_02151</name>
</gene>
<reference evidence="1 2" key="1">
    <citation type="submission" date="2018-12" db="EMBL/GenBank/DDBJ databases">
        <authorList>
            <consortium name="Pathogen Informatics"/>
        </authorList>
    </citation>
    <scope>NUCLEOTIDE SEQUENCE [LARGE SCALE GENOMIC DNA]</scope>
    <source>
        <strain evidence="1 2">NCTC8529</strain>
    </source>
</reference>
<protein>
    <submittedName>
        <fullName evidence="1">Uncharacterized protein</fullName>
    </submittedName>
</protein>